<feature type="region of interest" description="Disordered" evidence="1">
    <location>
        <begin position="43"/>
        <end position="79"/>
    </location>
</feature>
<organism evidence="2">
    <name type="scientific">Tanacetum cinerariifolium</name>
    <name type="common">Dalmatian daisy</name>
    <name type="synonym">Chrysanthemum cinerariifolium</name>
    <dbReference type="NCBI Taxonomy" id="118510"/>
    <lineage>
        <taxon>Eukaryota</taxon>
        <taxon>Viridiplantae</taxon>
        <taxon>Streptophyta</taxon>
        <taxon>Embryophyta</taxon>
        <taxon>Tracheophyta</taxon>
        <taxon>Spermatophyta</taxon>
        <taxon>Magnoliopsida</taxon>
        <taxon>eudicotyledons</taxon>
        <taxon>Gunneridae</taxon>
        <taxon>Pentapetalae</taxon>
        <taxon>asterids</taxon>
        <taxon>campanulids</taxon>
        <taxon>Asterales</taxon>
        <taxon>Asteraceae</taxon>
        <taxon>Asteroideae</taxon>
        <taxon>Anthemideae</taxon>
        <taxon>Anthemidinae</taxon>
        <taxon>Tanacetum</taxon>
    </lineage>
</organism>
<evidence type="ECO:0000256" key="1">
    <source>
        <dbReference type="SAM" id="MobiDB-lite"/>
    </source>
</evidence>
<reference evidence="2" key="1">
    <citation type="journal article" date="2019" name="Sci. Rep.">
        <title>Draft genome of Tanacetum cinerariifolium, the natural source of mosquito coil.</title>
        <authorList>
            <person name="Yamashiro T."/>
            <person name="Shiraishi A."/>
            <person name="Satake H."/>
            <person name="Nakayama K."/>
        </authorList>
    </citation>
    <scope>NUCLEOTIDE SEQUENCE</scope>
</reference>
<proteinExistence type="predicted"/>
<evidence type="ECO:0000313" key="2">
    <source>
        <dbReference type="EMBL" id="GFD16634.1"/>
    </source>
</evidence>
<feature type="non-terminal residue" evidence="2">
    <location>
        <position position="1"/>
    </location>
</feature>
<dbReference type="AlphaFoldDB" id="A0A699UA55"/>
<accession>A0A699UA55</accession>
<dbReference type="EMBL" id="BKCJ011294673">
    <property type="protein sequence ID" value="GFD16634.1"/>
    <property type="molecule type" value="Genomic_DNA"/>
</dbReference>
<comment type="caution">
    <text evidence="2">The sequence shown here is derived from an EMBL/GenBank/DDBJ whole genome shotgun (WGS) entry which is preliminary data.</text>
</comment>
<protein>
    <submittedName>
        <fullName evidence="2">Uncharacterized protein</fullName>
    </submittedName>
</protein>
<sequence length="79" mass="8452">GDPAALPGHAGHRRSYQAGLPRAGAVLAKTLWLQQPVDHGVQISLDAHPSGGRHSRTADRQGRYAGDTRRAFHPQDQPG</sequence>
<name>A0A699UA55_TANCI</name>
<gene>
    <name evidence="2" type="ORF">Tci_888603</name>
</gene>
<feature type="compositionally biased region" description="Basic and acidic residues" evidence="1">
    <location>
        <begin position="56"/>
        <end position="70"/>
    </location>
</feature>